<dbReference type="InterPro" id="IPR058525">
    <property type="entry name" value="DUF8212"/>
</dbReference>
<keyword evidence="4" id="KW-1185">Reference proteome</keyword>
<dbReference type="Proteomes" id="UP000799423">
    <property type="component" value="Unassembled WGS sequence"/>
</dbReference>
<proteinExistence type="predicted"/>
<dbReference type="Pfam" id="PF06985">
    <property type="entry name" value="HET"/>
    <property type="match status" value="1"/>
</dbReference>
<name>A0A6A7BB10_9PLEO</name>
<dbReference type="EMBL" id="MU006300">
    <property type="protein sequence ID" value="KAF2851927.1"/>
    <property type="molecule type" value="Genomic_DNA"/>
</dbReference>
<evidence type="ECO:0000313" key="4">
    <source>
        <dbReference type="Proteomes" id="UP000799423"/>
    </source>
</evidence>
<dbReference type="PANTHER" id="PTHR10622:SF10">
    <property type="entry name" value="HET DOMAIN-CONTAINING PROTEIN"/>
    <property type="match status" value="1"/>
</dbReference>
<dbReference type="InterPro" id="IPR010730">
    <property type="entry name" value="HET"/>
</dbReference>
<dbReference type="PANTHER" id="PTHR10622">
    <property type="entry name" value="HET DOMAIN-CONTAINING PROTEIN"/>
    <property type="match status" value="1"/>
</dbReference>
<feature type="domain" description="Heterokaryon incompatibility" evidence="1">
    <location>
        <begin position="20"/>
        <end position="115"/>
    </location>
</feature>
<feature type="domain" description="DUF8212" evidence="2">
    <location>
        <begin position="224"/>
        <end position="257"/>
    </location>
</feature>
<protein>
    <submittedName>
        <fullName evidence="3">HET-domain-containing protein</fullName>
    </submittedName>
</protein>
<dbReference type="Pfam" id="PF26640">
    <property type="entry name" value="DUF8212"/>
    <property type="match status" value="1"/>
</dbReference>
<sequence length="300" mass="33790">MVNVGIAYLKAVREGVTVPYAILSHRWRTGEILFADVQDREIANSYATRSKRGYNKLRDCCRIVLKQWLNHVWIDTCCIDKSSSAELSEAINSMYKYYTDAQFCITYLDDVADDAPKDSFLEGAVWFSRGWTLQELIASRDLRYYSEGWTYLGSKKKLLFETSRASGVTESILSDPSGLSNVCVSEKMSWAARRTTKRAEDQAYALMGIFGVNMPPLYGEGAENAFRRLQLEIIATTPDHTIFAWDAVSASGDMLAPGVSHFRNGDDSTVKVSVGVTKMQNVITSCNVYVQSMRQMLRHE</sequence>
<reference evidence="3" key="1">
    <citation type="submission" date="2020-01" db="EMBL/GenBank/DDBJ databases">
        <authorList>
            <consortium name="DOE Joint Genome Institute"/>
            <person name="Haridas S."/>
            <person name="Albert R."/>
            <person name="Binder M."/>
            <person name="Bloem J."/>
            <person name="Labutti K."/>
            <person name="Salamov A."/>
            <person name="Andreopoulos B."/>
            <person name="Baker S.E."/>
            <person name="Barry K."/>
            <person name="Bills G."/>
            <person name="Bluhm B.H."/>
            <person name="Cannon C."/>
            <person name="Castanera R."/>
            <person name="Culley D.E."/>
            <person name="Daum C."/>
            <person name="Ezra D."/>
            <person name="Gonzalez J.B."/>
            <person name="Henrissat B."/>
            <person name="Kuo A."/>
            <person name="Liang C."/>
            <person name="Lipzen A."/>
            <person name="Lutzoni F."/>
            <person name="Magnuson J."/>
            <person name="Mondo S."/>
            <person name="Nolan M."/>
            <person name="Ohm R."/>
            <person name="Pangilinan J."/>
            <person name="Park H.-J."/>
            <person name="Ramirez L."/>
            <person name="Alfaro M."/>
            <person name="Sun H."/>
            <person name="Tritt A."/>
            <person name="Yoshinaga Y."/>
            <person name="Zwiers L.-H."/>
            <person name="Turgeon B.G."/>
            <person name="Goodwin S.B."/>
            <person name="Spatafora J.W."/>
            <person name="Crous P.W."/>
            <person name="Grigoriev I.V."/>
        </authorList>
    </citation>
    <scope>NUCLEOTIDE SEQUENCE</scope>
    <source>
        <strain evidence="3">IPT5</strain>
    </source>
</reference>
<evidence type="ECO:0000259" key="1">
    <source>
        <dbReference type="Pfam" id="PF06985"/>
    </source>
</evidence>
<gene>
    <name evidence="3" type="ORF">T440DRAFT_488548</name>
</gene>
<evidence type="ECO:0000313" key="3">
    <source>
        <dbReference type="EMBL" id="KAF2851927.1"/>
    </source>
</evidence>
<organism evidence="3 4">
    <name type="scientific">Plenodomus tracheiphilus IPT5</name>
    <dbReference type="NCBI Taxonomy" id="1408161"/>
    <lineage>
        <taxon>Eukaryota</taxon>
        <taxon>Fungi</taxon>
        <taxon>Dikarya</taxon>
        <taxon>Ascomycota</taxon>
        <taxon>Pezizomycotina</taxon>
        <taxon>Dothideomycetes</taxon>
        <taxon>Pleosporomycetidae</taxon>
        <taxon>Pleosporales</taxon>
        <taxon>Pleosporineae</taxon>
        <taxon>Leptosphaeriaceae</taxon>
        <taxon>Plenodomus</taxon>
    </lineage>
</organism>
<dbReference type="AlphaFoldDB" id="A0A6A7BB10"/>
<dbReference type="OrthoDB" id="20872at2759"/>
<accession>A0A6A7BB10</accession>
<evidence type="ECO:0000259" key="2">
    <source>
        <dbReference type="Pfam" id="PF26640"/>
    </source>
</evidence>